<accession>A0A926Z6X3</accession>
<reference evidence="2" key="1">
    <citation type="journal article" date="2015" name="ISME J.">
        <title>Draft Genome Sequence of Streptomyces incarnatus NRRL8089, which Produces the Nucleoside Antibiotic Sinefungin.</title>
        <authorList>
            <person name="Oshima K."/>
            <person name="Hattori M."/>
            <person name="Shimizu H."/>
            <person name="Fukuda K."/>
            <person name="Nemoto M."/>
            <person name="Inagaki K."/>
            <person name="Tamura T."/>
        </authorList>
    </citation>
    <scope>NUCLEOTIDE SEQUENCE</scope>
    <source>
        <strain evidence="2">FACHB-1277</strain>
    </source>
</reference>
<feature type="signal peptide" evidence="1">
    <location>
        <begin position="1"/>
        <end position="25"/>
    </location>
</feature>
<gene>
    <name evidence="2" type="ORF">H6F44_15460</name>
</gene>
<feature type="chain" id="PRO_5036881871" evidence="1">
    <location>
        <begin position="26"/>
        <end position="129"/>
    </location>
</feature>
<proteinExistence type="predicted"/>
<comment type="caution">
    <text evidence="2">The sequence shown here is derived from an EMBL/GenBank/DDBJ whole genome shotgun (WGS) entry which is preliminary data.</text>
</comment>
<dbReference type="RefSeq" id="WP_190351926.1">
    <property type="nucleotide sequence ID" value="NZ_JACJPY010000055.1"/>
</dbReference>
<keyword evidence="3" id="KW-1185">Reference proteome</keyword>
<protein>
    <submittedName>
        <fullName evidence="2">Uncharacterized protein</fullName>
    </submittedName>
</protein>
<organism evidence="2 3">
    <name type="scientific">Pseudanabaena cinerea FACHB-1277</name>
    <dbReference type="NCBI Taxonomy" id="2949581"/>
    <lineage>
        <taxon>Bacteria</taxon>
        <taxon>Bacillati</taxon>
        <taxon>Cyanobacteriota</taxon>
        <taxon>Cyanophyceae</taxon>
        <taxon>Pseudanabaenales</taxon>
        <taxon>Pseudanabaenaceae</taxon>
        <taxon>Pseudanabaena</taxon>
        <taxon>Pseudanabaena cinerea</taxon>
    </lineage>
</organism>
<reference evidence="2" key="2">
    <citation type="submission" date="2020-08" db="EMBL/GenBank/DDBJ databases">
        <authorList>
            <person name="Chen M."/>
            <person name="Teng W."/>
            <person name="Zhao L."/>
            <person name="Hu C."/>
            <person name="Zhou Y."/>
            <person name="Han B."/>
            <person name="Song L."/>
            <person name="Shu W."/>
        </authorList>
    </citation>
    <scope>NUCLEOTIDE SEQUENCE</scope>
    <source>
        <strain evidence="2">FACHB-1277</strain>
    </source>
</reference>
<keyword evidence="1" id="KW-0732">Signal</keyword>
<name>A0A926Z6X3_9CYAN</name>
<sequence>MKIFPSPRKLIAAIAIATCATAVTAAPSHSQTEPAPTAPLSNDWKDYGNIEQGFMQGCIGKQLLPSAQKKIRQEFCQCAFLSYKNRYAPQTFMQMNALAIDIGEKGPALVNLMMRPEIDVCTTRTGFRP</sequence>
<evidence type="ECO:0000313" key="3">
    <source>
        <dbReference type="Proteomes" id="UP000631421"/>
    </source>
</evidence>
<evidence type="ECO:0000256" key="1">
    <source>
        <dbReference type="SAM" id="SignalP"/>
    </source>
</evidence>
<dbReference type="Proteomes" id="UP000631421">
    <property type="component" value="Unassembled WGS sequence"/>
</dbReference>
<evidence type="ECO:0000313" key="2">
    <source>
        <dbReference type="EMBL" id="MBD2151506.1"/>
    </source>
</evidence>
<dbReference type="EMBL" id="JACJPY010000055">
    <property type="protein sequence ID" value="MBD2151506.1"/>
    <property type="molecule type" value="Genomic_DNA"/>
</dbReference>
<dbReference type="AlphaFoldDB" id="A0A926Z6X3"/>